<dbReference type="GO" id="GO:0140359">
    <property type="term" value="F:ABC-type transporter activity"/>
    <property type="evidence" value="ECO:0007669"/>
    <property type="project" value="InterPro"/>
</dbReference>
<keyword evidence="1" id="KW-1133">Transmembrane helix</keyword>
<feature type="transmembrane region" description="Helical" evidence="1">
    <location>
        <begin position="237"/>
        <end position="258"/>
    </location>
</feature>
<dbReference type="STRING" id="1330534.L323_01375"/>
<organism evidence="2 3">
    <name type="scientific">Ruminiclostridium papyrosolvens C7</name>
    <dbReference type="NCBI Taxonomy" id="1330534"/>
    <lineage>
        <taxon>Bacteria</taxon>
        <taxon>Bacillati</taxon>
        <taxon>Bacillota</taxon>
        <taxon>Clostridia</taxon>
        <taxon>Eubacteriales</taxon>
        <taxon>Oscillospiraceae</taxon>
        <taxon>Ruminiclostridium</taxon>
    </lineage>
</organism>
<dbReference type="RefSeq" id="WP_020813925.1">
    <property type="nucleotide sequence ID" value="NZ_ATAY01000008.1"/>
</dbReference>
<dbReference type="EMBL" id="ATAY01000008">
    <property type="protein sequence ID" value="EPR14077.1"/>
    <property type="molecule type" value="Genomic_DNA"/>
</dbReference>
<feature type="transmembrane region" description="Helical" evidence="1">
    <location>
        <begin position="64"/>
        <end position="92"/>
    </location>
</feature>
<evidence type="ECO:0000313" key="3">
    <source>
        <dbReference type="Proteomes" id="UP000016860"/>
    </source>
</evidence>
<dbReference type="PANTHER" id="PTHR43471:SF12">
    <property type="entry name" value="HYPOTHETICAL MEMBRANE PROTEIN, CONSERVED"/>
    <property type="match status" value="1"/>
</dbReference>
<sequence>MNMFLHELKSMRKTAAIWTVSLIALSALFLCMYPSVAADAEEFKKLLANYPPAIRAMLGINIENIASLLGFYSMVFSFITLCGAIQGMNLGISILSRESRERTADFLLVKPVSRKSIISAKLLAALTTIIATNIVFYVTTLLIANAVKTEDYSNKLFFMINLTLFFLEIIFMAIGMVVSVFFKKLKSVLPISLGVVFGFYMVGALISTGKSDDVARYISPFKYFDITYIIKNAGYEVSYLVTAAVIVIAAIIASYIIYIRKDIHAVS</sequence>
<dbReference type="PANTHER" id="PTHR43471">
    <property type="entry name" value="ABC TRANSPORTER PERMEASE"/>
    <property type="match status" value="1"/>
</dbReference>
<dbReference type="GO" id="GO:0005886">
    <property type="term" value="C:plasma membrane"/>
    <property type="evidence" value="ECO:0007669"/>
    <property type="project" value="UniProtKB-SubCell"/>
</dbReference>
<gene>
    <name evidence="2" type="ORF">L323_01375</name>
</gene>
<dbReference type="Pfam" id="PF12679">
    <property type="entry name" value="ABC2_membrane_2"/>
    <property type="match status" value="1"/>
</dbReference>
<keyword evidence="1" id="KW-0472">Membrane</keyword>
<accession>U4R623</accession>
<dbReference type="Proteomes" id="UP000016860">
    <property type="component" value="Unassembled WGS sequence"/>
</dbReference>
<proteinExistence type="predicted"/>
<feature type="transmembrane region" description="Helical" evidence="1">
    <location>
        <begin position="156"/>
        <end position="181"/>
    </location>
</feature>
<feature type="transmembrane region" description="Helical" evidence="1">
    <location>
        <begin position="122"/>
        <end position="144"/>
    </location>
</feature>
<evidence type="ECO:0000313" key="2">
    <source>
        <dbReference type="EMBL" id="EPR14077.1"/>
    </source>
</evidence>
<comment type="caution">
    <text evidence="2">The sequence shown here is derived from an EMBL/GenBank/DDBJ whole genome shotgun (WGS) entry which is preliminary data.</text>
</comment>
<dbReference type="OrthoDB" id="9800309at2"/>
<dbReference type="PATRIC" id="fig|1330534.3.peg.278"/>
<dbReference type="AlphaFoldDB" id="U4R623"/>
<protein>
    <submittedName>
        <fullName evidence="2">ABC transporter permease</fullName>
    </submittedName>
</protein>
<reference evidence="2 3" key="1">
    <citation type="journal article" date="2013" name="Genome Announc.">
        <title>Draft Genome Sequence of the Cellulolytic Bacterium Clostridium papyrosolvens C7 (ATCC 700395).</title>
        <authorList>
            <person name="Zepeda V."/>
            <person name="Dassa B."/>
            <person name="Borovok I."/>
            <person name="Lamed R."/>
            <person name="Bayer E.A."/>
            <person name="Cate J.H."/>
        </authorList>
    </citation>
    <scope>NUCLEOTIDE SEQUENCE [LARGE SCALE GENOMIC DNA]</scope>
    <source>
        <strain evidence="2 3">C7</strain>
    </source>
</reference>
<keyword evidence="1" id="KW-0812">Transmembrane</keyword>
<name>U4R623_9FIRM</name>
<evidence type="ECO:0000256" key="1">
    <source>
        <dbReference type="SAM" id="Phobius"/>
    </source>
</evidence>
<feature type="transmembrane region" description="Helical" evidence="1">
    <location>
        <begin position="188"/>
        <end position="206"/>
    </location>
</feature>